<dbReference type="EMBL" id="BOMG01000120">
    <property type="protein sequence ID" value="GID61180.1"/>
    <property type="molecule type" value="Genomic_DNA"/>
</dbReference>
<protein>
    <submittedName>
        <fullName evidence="1">Uncharacterized protein</fullName>
    </submittedName>
</protein>
<accession>A0ABQ3XRP4</accession>
<sequence>MTNGGPTVRAVGVQSGGGTKGIGSGNLIIYQDFWTADKHWKIRPIT</sequence>
<evidence type="ECO:0000313" key="1">
    <source>
        <dbReference type="EMBL" id="GID61180.1"/>
    </source>
</evidence>
<dbReference type="RefSeq" id="WP_203808895.1">
    <property type="nucleotide sequence ID" value="NZ_BAAAQE010000050.1"/>
</dbReference>
<dbReference type="Proteomes" id="UP000612282">
    <property type="component" value="Unassembled WGS sequence"/>
</dbReference>
<name>A0ABQ3XRP4_9ACTN</name>
<comment type="caution">
    <text evidence="1">The sequence shown here is derived from an EMBL/GenBank/DDBJ whole genome shotgun (WGS) entry which is preliminary data.</text>
</comment>
<evidence type="ECO:0000313" key="2">
    <source>
        <dbReference type="Proteomes" id="UP000612282"/>
    </source>
</evidence>
<keyword evidence="2" id="KW-1185">Reference proteome</keyword>
<organism evidence="1 2">
    <name type="scientific">Actinoplanes couchii</name>
    <dbReference type="NCBI Taxonomy" id="403638"/>
    <lineage>
        <taxon>Bacteria</taxon>
        <taxon>Bacillati</taxon>
        <taxon>Actinomycetota</taxon>
        <taxon>Actinomycetes</taxon>
        <taxon>Micromonosporales</taxon>
        <taxon>Micromonosporaceae</taxon>
        <taxon>Actinoplanes</taxon>
    </lineage>
</organism>
<proteinExistence type="predicted"/>
<gene>
    <name evidence="1" type="ORF">Aco03nite_095840</name>
</gene>
<reference evidence="1 2" key="1">
    <citation type="submission" date="2021-01" db="EMBL/GenBank/DDBJ databases">
        <title>Whole genome shotgun sequence of Actinoplanes couchii NBRC 106145.</title>
        <authorList>
            <person name="Komaki H."/>
            <person name="Tamura T."/>
        </authorList>
    </citation>
    <scope>NUCLEOTIDE SEQUENCE [LARGE SCALE GENOMIC DNA]</scope>
    <source>
        <strain evidence="1 2">NBRC 106145</strain>
    </source>
</reference>